<gene>
    <name evidence="2" type="ORF">LCGC14_2645130</name>
</gene>
<accession>A0A0F9C6W3</accession>
<comment type="caution">
    <text evidence="2">The sequence shown here is derived from an EMBL/GenBank/DDBJ whole genome shotgun (WGS) entry which is preliminary data.</text>
</comment>
<dbReference type="AlphaFoldDB" id="A0A0F9C6W3"/>
<proteinExistence type="predicted"/>
<organism evidence="2">
    <name type="scientific">marine sediment metagenome</name>
    <dbReference type="NCBI Taxonomy" id="412755"/>
    <lineage>
        <taxon>unclassified sequences</taxon>
        <taxon>metagenomes</taxon>
        <taxon>ecological metagenomes</taxon>
    </lineage>
</organism>
<reference evidence="2" key="1">
    <citation type="journal article" date="2015" name="Nature">
        <title>Complex archaea that bridge the gap between prokaryotes and eukaryotes.</title>
        <authorList>
            <person name="Spang A."/>
            <person name="Saw J.H."/>
            <person name="Jorgensen S.L."/>
            <person name="Zaremba-Niedzwiedzka K."/>
            <person name="Martijn J."/>
            <person name="Lind A.E."/>
            <person name="van Eijk R."/>
            <person name="Schleper C."/>
            <person name="Guy L."/>
            <person name="Ettema T.J."/>
        </authorList>
    </citation>
    <scope>NUCLEOTIDE SEQUENCE</scope>
</reference>
<protein>
    <submittedName>
        <fullName evidence="2">Uncharacterized protein</fullName>
    </submittedName>
</protein>
<evidence type="ECO:0000313" key="2">
    <source>
        <dbReference type="EMBL" id="KKK98199.1"/>
    </source>
</evidence>
<evidence type="ECO:0000256" key="1">
    <source>
        <dbReference type="SAM" id="MobiDB-lite"/>
    </source>
</evidence>
<dbReference type="EMBL" id="LAZR01045720">
    <property type="protein sequence ID" value="KKK98199.1"/>
    <property type="molecule type" value="Genomic_DNA"/>
</dbReference>
<sequence length="74" mass="8441">MVQKSLQITEEQNDWLKTNHIKFSALVREHLDEKIAMHGQHNKSMETEDDIQPPSVSSSNLAKGEQNNESHTSL</sequence>
<feature type="region of interest" description="Disordered" evidence="1">
    <location>
        <begin position="34"/>
        <end position="74"/>
    </location>
</feature>
<name>A0A0F9C6W3_9ZZZZ</name>
<feature type="compositionally biased region" description="Polar residues" evidence="1">
    <location>
        <begin position="54"/>
        <end position="74"/>
    </location>
</feature>